<dbReference type="Gene3D" id="1.20.120.530">
    <property type="entry name" value="GntR ligand-binding domain-like"/>
    <property type="match status" value="1"/>
</dbReference>
<dbReference type="Gene3D" id="1.10.10.10">
    <property type="entry name" value="Winged helix-like DNA-binding domain superfamily/Winged helix DNA-binding domain"/>
    <property type="match status" value="1"/>
</dbReference>
<comment type="caution">
    <text evidence="5">The sequence shown here is derived from an EMBL/GenBank/DDBJ whole genome shotgun (WGS) entry which is preliminary data.</text>
</comment>
<name>A0A077M637_9MICO</name>
<evidence type="ECO:0000256" key="2">
    <source>
        <dbReference type="ARBA" id="ARBA00023125"/>
    </source>
</evidence>
<dbReference type="EMBL" id="CAJB01000376">
    <property type="protein sequence ID" value="CCH79500.1"/>
    <property type="molecule type" value="Genomic_DNA"/>
</dbReference>
<dbReference type="InterPro" id="IPR036388">
    <property type="entry name" value="WH-like_DNA-bd_sf"/>
</dbReference>
<keyword evidence="2" id="KW-0238">DNA-binding</keyword>
<dbReference type="SUPFAM" id="SSF46785">
    <property type="entry name" value="Winged helix' DNA-binding domain"/>
    <property type="match status" value="1"/>
</dbReference>
<keyword evidence="6" id="KW-1185">Reference proteome</keyword>
<evidence type="ECO:0000256" key="3">
    <source>
        <dbReference type="ARBA" id="ARBA00023163"/>
    </source>
</evidence>
<dbReference type="PRINTS" id="PR00035">
    <property type="entry name" value="HTHGNTR"/>
</dbReference>
<evidence type="ECO:0000259" key="4">
    <source>
        <dbReference type="PROSITE" id="PS50949"/>
    </source>
</evidence>
<feature type="domain" description="HTH gntR-type" evidence="4">
    <location>
        <begin position="31"/>
        <end position="101"/>
    </location>
</feature>
<proteinExistence type="predicted"/>
<dbReference type="PANTHER" id="PTHR43537:SF24">
    <property type="entry name" value="GLUCONATE OPERON TRANSCRIPTIONAL REPRESSOR"/>
    <property type="match status" value="1"/>
</dbReference>
<organism evidence="5 6">
    <name type="scientific">Nostocoides japonicum T1-X7</name>
    <dbReference type="NCBI Taxonomy" id="1194083"/>
    <lineage>
        <taxon>Bacteria</taxon>
        <taxon>Bacillati</taxon>
        <taxon>Actinomycetota</taxon>
        <taxon>Actinomycetes</taxon>
        <taxon>Micrococcales</taxon>
        <taxon>Intrasporangiaceae</taxon>
        <taxon>Nostocoides</taxon>
    </lineage>
</organism>
<gene>
    <name evidence="5" type="ORF">BN12_450004</name>
</gene>
<dbReference type="CDD" id="cd07377">
    <property type="entry name" value="WHTH_GntR"/>
    <property type="match status" value="1"/>
</dbReference>
<dbReference type="Pfam" id="PF00392">
    <property type="entry name" value="GntR"/>
    <property type="match status" value="1"/>
</dbReference>
<accession>A0A077M637</accession>
<keyword evidence="3" id="KW-0804">Transcription</keyword>
<dbReference type="RefSeq" id="WP_162233066.1">
    <property type="nucleotide sequence ID" value="NZ_HF570958.1"/>
</dbReference>
<dbReference type="InterPro" id="IPR008920">
    <property type="entry name" value="TF_FadR/GntR_C"/>
</dbReference>
<dbReference type="AlphaFoldDB" id="A0A077M637"/>
<dbReference type="PANTHER" id="PTHR43537">
    <property type="entry name" value="TRANSCRIPTIONAL REGULATOR, GNTR FAMILY"/>
    <property type="match status" value="1"/>
</dbReference>
<dbReference type="Pfam" id="PF07729">
    <property type="entry name" value="FCD"/>
    <property type="match status" value="1"/>
</dbReference>
<dbReference type="InterPro" id="IPR000524">
    <property type="entry name" value="Tscrpt_reg_HTH_GntR"/>
</dbReference>
<dbReference type="SMART" id="SM00345">
    <property type="entry name" value="HTH_GNTR"/>
    <property type="match status" value="1"/>
</dbReference>
<protein>
    <submittedName>
        <fullName evidence="5">Putative Regulatory protein</fullName>
    </submittedName>
</protein>
<dbReference type="PROSITE" id="PS50949">
    <property type="entry name" value="HTH_GNTR"/>
    <property type="match status" value="1"/>
</dbReference>
<dbReference type="Proteomes" id="UP000035721">
    <property type="component" value="Unassembled WGS sequence"/>
</dbReference>
<dbReference type="InterPro" id="IPR036390">
    <property type="entry name" value="WH_DNA-bd_sf"/>
</dbReference>
<evidence type="ECO:0000313" key="6">
    <source>
        <dbReference type="Proteomes" id="UP000035721"/>
    </source>
</evidence>
<dbReference type="GO" id="GO:0003677">
    <property type="term" value="F:DNA binding"/>
    <property type="evidence" value="ECO:0007669"/>
    <property type="project" value="UniProtKB-KW"/>
</dbReference>
<dbReference type="STRING" id="1194083.BN12_450004"/>
<evidence type="ECO:0000256" key="1">
    <source>
        <dbReference type="ARBA" id="ARBA00023015"/>
    </source>
</evidence>
<dbReference type="SUPFAM" id="SSF48008">
    <property type="entry name" value="GntR ligand-binding domain-like"/>
    <property type="match status" value="1"/>
</dbReference>
<dbReference type="GO" id="GO:0003700">
    <property type="term" value="F:DNA-binding transcription factor activity"/>
    <property type="evidence" value="ECO:0007669"/>
    <property type="project" value="InterPro"/>
</dbReference>
<reference evidence="5 6" key="1">
    <citation type="journal article" date="2013" name="ISME J.">
        <title>A metabolic model for members of the genus Tetrasphaera involved in enhanced biological phosphorus removal.</title>
        <authorList>
            <person name="Kristiansen R."/>
            <person name="Nguyen H.T.T."/>
            <person name="Saunders A.M."/>
            <person name="Nielsen J.L."/>
            <person name="Wimmer R."/>
            <person name="Le V.Q."/>
            <person name="McIlroy S.J."/>
            <person name="Petrovski S."/>
            <person name="Seviour R.J."/>
            <person name="Calteau A."/>
            <person name="Nielsen K.L."/>
            <person name="Nielsen P.H."/>
        </authorList>
    </citation>
    <scope>NUCLEOTIDE SEQUENCE [LARGE SCALE GENOMIC DNA]</scope>
    <source>
        <strain evidence="5 6">T1-X7</strain>
    </source>
</reference>
<evidence type="ECO:0000313" key="5">
    <source>
        <dbReference type="EMBL" id="CCH79500.1"/>
    </source>
</evidence>
<sequence length="264" mass="27855">MPSRSVDSSGPASLEWLGMLSNSGAGGTGGASRAEQVAAQLEAGIALGLLEEGTWLPPEAQLAAALGTSQMTLRVALATLRGQGLIETVRGRRGGSLVRESHSSDEAQFERRLLQTGTEHLRDVGDLYCAVASSAAQLAADRADEPEIEHLSELAASLRTAPSLSEHWRTASRFQIAVGVAAQSSRLTATLLQVQVEIATLRAPRLTSPEQVEDTVAGIQAVAEAVREHDATAAAATARSNCQLEIDTLIEHRLRLLIETEGHS</sequence>
<keyword evidence="1" id="KW-0805">Transcription regulation</keyword>
<dbReference type="InterPro" id="IPR011711">
    <property type="entry name" value="GntR_C"/>
</dbReference>